<reference evidence="7 8" key="1">
    <citation type="submission" date="2021-05" db="EMBL/GenBank/DDBJ databases">
        <title>Genome Assembly of Synthetic Allotetraploid Brassica napus Reveals Homoeologous Exchanges between Subgenomes.</title>
        <authorList>
            <person name="Davis J.T."/>
        </authorList>
    </citation>
    <scope>NUCLEOTIDE SEQUENCE [LARGE SCALE GENOMIC DNA]</scope>
    <source>
        <strain evidence="8">cv. Da-Ae</strain>
        <tissue evidence="7">Seedling</tissue>
    </source>
</reference>
<dbReference type="PROSITE" id="PS00948">
    <property type="entry name" value="RIBOSOMAL_S7E"/>
    <property type="match status" value="1"/>
</dbReference>
<comment type="caution">
    <text evidence="7">The sequence shown here is derived from an EMBL/GenBank/DDBJ whole genome shotgun (WGS) entry which is preliminary data.</text>
</comment>
<dbReference type="InterPro" id="IPR022742">
    <property type="entry name" value="Hydrolase_4"/>
</dbReference>
<dbReference type="Gene3D" id="3.40.50.1820">
    <property type="entry name" value="alpha/beta hydrolase"/>
    <property type="match status" value="4"/>
</dbReference>
<evidence type="ECO:0000256" key="5">
    <source>
        <dbReference type="SAM" id="Phobius"/>
    </source>
</evidence>
<dbReference type="InterPro" id="IPR000073">
    <property type="entry name" value="AB_hydrolase_1"/>
</dbReference>
<proteinExistence type="inferred from homology"/>
<dbReference type="Pfam" id="PF01251">
    <property type="entry name" value="Ribosomal_S7e"/>
    <property type="match status" value="1"/>
</dbReference>
<dbReference type="Pfam" id="PF12146">
    <property type="entry name" value="Hydrolase_4"/>
    <property type="match status" value="4"/>
</dbReference>
<accession>A0ABQ8E8L0</accession>
<evidence type="ECO:0000313" key="8">
    <source>
        <dbReference type="Proteomes" id="UP000824890"/>
    </source>
</evidence>
<evidence type="ECO:0000313" key="7">
    <source>
        <dbReference type="EMBL" id="KAH0936981.1"/>
    </source>
</evidence>
<feature type="domain" description="Serine aminopeptidase S33" evidence="6">
    <location>
        <begin position="426"/>
        <end position="500"/>
    </location>
</feature>
<feature type="domain" description="Serine aminopeptidase S33" evidence="6">
    <location>
        <begin position="638"/>
        <end position="712"/>
    </location>
</feature>
<keyword evidence="5" id="KW-1133">Transmembrane helix</keyword>
<dbReference type="PANTHER" id="PTHR11614">
    <property type="entry name" value="PHOSPHOLIPASE-RELATED"/>
    <property type="match status" value="1"/>
</dbReference>
<dbReference type="InterPro" id="IPR029058">
    <property type="entry name" value="AB_hydrolase_fold"/>
</dbReference>
<evidence type="ECO:0000256" key="3">
    <source>
        <dbReference type="ARBA" id="ARBA00023274"/>
    </source>
</evidence>
<evidence type="ECO:0000256" key="4">
    <source>
        <dbReference type="SAM" id="Coils"/>
    </source>
</evidence>
<protein>
    <recommendedName>
        <fullName evidence="6">Serine aminopeptidase S33 domain-containing protein</fullName>
    </recommendedName>
</protein>
<feature type="transmembrane region" description="Helical" evidence="5">
    <location>
        <begin position="760"/>
        <end position="783"/>
    </location>
</feature>
<feature type="domain" description="Serine aminopeptidase S33" evidence="6">
    <location>
        <begin position="532"/>
        <end position="606"/>
    </location>
</feature>
<dbReference type="InterPro" id="IPR047861">
    <property type="entry name" value="Ribosomal_eS7_CS"/>
</dbReference>
<organism evidence="7 8">
    <name type="scientific">Brassica napus</name>
    <name type="common">Rape</name>
    <dbReference type="NCBI Taxonomy" id="3708"/>
    <lineage>
        <taxon>Eukaryota</taxon>
        <taxon>Viridiplantae</taxon>
        <taxon>Streptophyta</taxon>
        <taxon>Embryophyta</taxon>
        <taxon>Tracheophyta</taxon>
        <taxon>Spermatophyta</taxon>
        <taxon>Magnoliopsida</taxon>
        <taxon>eudicotyledons</taxon>
        <taxon>Gunneridae</taxon>
        <taxon>Pentapetalae</taxon>
        <taxon>rosids</taxon>
        <taxon>malvids</taxon>
        <taxon>Brassicales</taxon>
        <taxon>Brassicaceae</taxon>
        <taxon>Brassiceae</taxon>
        <taxon>Brassica</taxon>
    </lineage>
</organism>
<dbReference type="EMBL" id="JAGKQM010000002">
    <property type="protein sequence ID" value="KAH0936981.1"/>
    <property type="molecule type" value="Genomic_DNA"/>
</dbReference>
<evidence type="ECO:0000259" key="6">
    <source>
        <dbReference type="Pfam" id="PF12146"/>
    </source>
</evidence>
<feature type="coiled-coil region" evidence="4">
    <location>
        <begin position="807"/>
        <end position="834"/>
    </location>
</feature>
<gene>
    <name evidence="7" type="ORF">HID58_004442</name>
</gene>
<keyword evidence="4" id="KW-0175">Coiled coil</keyword>
<keyword evidence="8" id="KW-1185">Reference proteome</keyword>
<keyword evidence="5" id="KW-0812">Transmembrane</keyword>
<dbReference type="InterPro" id="IPR000554">
    <property type="entry name" value="Ribosomal_eS7"/>
</dbReference>
<keyword evidence="2" id="KW-0689">Ribosomal protein</keyword>
<keyword evidence="5" id="KW-0472">Membrane</keyword>
<evidence type="ECO:0000256" key="2">
    <source>
        <dbReference type="ARBA" id="ARBA00022980"/>
    </source>
</evidence>
<feature type="domain" description="Serine aminopeptidase S33" evidence="6">
    <location>
        <begin position="152"/>
        <end position="394"/>
    </location>
</feature>
<keyword evidence="3" id="KW-0687">Ribonucleoprotein</keyword>
<name>A0ABQ8E8L0_BRANA</name>
<dbReference type="SUPFAM" id="SSF53474">
    <property type="entry name" value="alpha/beta-Hydrolases"/>
    <property type="match status" value="4"/>
</dbReference>
<dbReference type="InterPro" id="IPR051044">
    <property type="entry name" value="MAG_DAG_Lipase"/>
</dbReference>
<dbReference type="Proteomes" id="UP000824890">
    <property type="component" value="Unassembled WGS sequence"/>
</dbReference>
<evidence type="ECO:0000256" key="1">
    <source>
        <dbReference type="ARBA" id="ARBA00007820"/>
    </source>
</evidence>
<comment type="similarity">
    <text evidence="1">Belongs to the eukaryotic ribosomal protein eS7 family.</text>
</comment>
<sequence length="977" mass="111145">MVVVVRVQTSFCRIHEMKMEMENRLMMNWDEGKESLYTRCIALIGCRPSNNTDPSAYPRFVDKGRRTEWPRKRSMATTAKVDTDDLRRFKDVNLDEAPSRRHVRDSLKDTQLNLDHILFKTPGDGIKTKESYEVNSRGVEIFSKSWLPQASSPRALVCFCHGYGDTCTFFFEGIARRLALSGYGVFAMDYPGFGLSQGLHGFIPSFDLLVEDVIEHYSNVKDNPEFSSLPSFLFGQSMGGAVSLKIHFKQPDAWTGAVLVAPMCKIADDMVPPPVLKQILIGLANVLPKHKLVPQKDLAEAAFRDVRKRNMTQYNVICYSGKPRLRTAVEMLRTTQEIEQQLGKVSLPILILHGEADTVTDPSVSRELYQKAKSSDKKIVLYKDAYHSLLEGEPDEMILRVLADIISWLDDHSSQAEGSLVTPPIYDQPRLRTAVEMLRTTQEIEQQLGKVSLPILILHGEADTVTDPSVSRELYQKAKSSDKKIVLYKDAYHSLLEGEPDEMILRVLADIISWLDDHSSQAEGSLVTPPIYDQPRLRTAVEMLRTTQEIEQQLGKVSLPILILHGEADTVTDPSVSRELYQKAKSSDKKIVLYKDAYHSLLEGEPDEMILRVLADIISWLDDHSSQAEGSLVTPPIYDQPRLRTAVEMLRTTQEIEQQLGKVSLPILILHGEADTVTDPSVSRELYQKAKSSDKKIVLYKDAYHSLLEGEPDEMILRVLADIISWLDDHSSQAEGSLIRSTFGNPNHQTLKPKRISRKLLLFLFFNLELFFFFFVPADFSLYDSVKMFSAQNKIKKDKNASPTECEEQVAQALFDLENTNQELKSELKDLYINQAVNMDIAGNRKAIVIYVPFRLRKAFRKIHPRLVRELEKKFSGKDVIFVATRRIMRPPKKGAAVQRPRNRTLTSVHEAMLEDVAYPAEIVGKRTRYRLDGSKIMKVYLEAKERNNTEYKLESMMGVYRKLTGKDVTFEYPVEA</sequence>
<dbReference type="PRINTS" id="PR00111">
    <property type="entry name" value="ABHYDROLASE"/>
</dbReference>